<dbReference type="EMBL" id="JACETU010000002">
    <property type="protein sequence ID" value="KAF7436299.1"/>
    <property type="molecule type" value="Genomic_DNA"/>
</dbReference>
<dbReference type="AlphaFoldDB" id="A0A8H7A0B0"/>
<protein>
    <submittedName>
        <fullName evidence="1">Uncharacterized protein</fullName>
    </submittedName>
</protein>
<reference evidence="1" key="1">
    <citation type="submission" date="2019-07" db="EMBL/GenBank/DDBJ databases">
        <authorList>
            <person name="Palmer J.M."/>
        </authorList>
    </citation>
    <scope>NUCLEOTIDE SEQUENCE</scope>
    <source>
        <strain evidence="1">PC9</strain>
    </source>
</reference>
<accession>A0A8H7A0B0</accession>
<dbReference type="RefSeq" id="XP_036634198.1">
    <property type="nucleotide sequence ID" value="XM_036772725.1"/>
</dbReference>
<keyword evidence="2" id="KW-1185">Reference proteome</keyword>
<dbReference type="OrthoDB" id="2423701at2759"/>
<dbReference type="VEuPathDB" id="FungiDB:PC9H_003128"/>
<sequence>MAQTLVDDVEPRDYLAFWMNPKAEGHMIGFCYMRMPYKEARVLENYTKSAGSFPEDDEKRVYFLTLALEALWGREGPVKETLPVAEKAKKSIPKMKRSWEHSAMSKRRHASITLMLQFEKQVREGDQFWANDHGFLRKAQMP</sequence>
<evidence type="ECO:0000313" key="1">
    <source>
        <dbReference type="EMBL" id="KAF7436299.1"/>
    </source>
</evidence>
<dbReference type="Proteomes" id="UP000623687">
    <property type="component" value="Unassembled WGS sequence"/>
</dbReference>
<gene>
    <name evidence="1" type="ORF">PC9H_003128</name>
</gene>
<dbReference type="GeneID" id="59372946"/>
<organism evidence="1 2">
    <name type="scientific">Pleurotus ostreatus</name>
    <name type="common">Oyster mushroom</name>
    <name type="synonym">White-rot fungus</name>
    <dbReference type="NCBI Taxonomy" id="5322"/>
    <lineage>
        <taxon>Eukaryota</taxon>
        <taxon>Fungi</taxon>
        <taxon>Dikarya</taxon>
        <taxon>Basidiomycota</taxon>
        <taxon>Agaricomycotina</taxon>
        <taxon>Agaricomycetes</taxon>
        <taxon>Agaricomycetidae</taxon>
        <taxon>Agaricales</taxon>
        <taxon>Pleurotineae</taxon>
        <taxon>Pleurotaceae</taxon>
        <taxon>Pleurotus</taxon>
    </lineage>
</organism>
<name>A0A8H7A0B0_PLEOS</name>
<proteinExistence type="predicted"/>
<comment type="caution">
    <text evidence="1">The sequence shown here is derived from an EMBL/GenBank/DDBJ whole genome shotgun (WGS) entry which is preliminary data.</text>
</comment>
<evidence type="ECO:0000313" key="2">
    <source>
        <dbReference type="Proteomes" id="UP000623687"/>
    </source>
</evidence>